<evidence type="ECO:0000256" key="6">
    <source>
        <dbReference type="ARBA" id="ARBA00023136"/>
    </source>
</evidence>
<reference evidence="9" key="1">
    <citation type="submission" date="2022-02" db="EMBL/GenBank/DDBJ databases">
        <title>Corynebacterium sp. from urogenital microbiome.</title>
        <authorList>
            <person name="Cappelli E.A."/>
            <person name="Ribeiro T.G."/>
            <person name="Peixe L."/>
        </authorList>
    </citation>
    <scope>NUCLEOTIDE SEQUENCE</scope>
    <source>
        <strain evidence="9">C9Ua_112</strain>
    </source>
</reference>
<feature type="transmembrane region" description="Helical" evidence="7">
    <location>
        <begin position="40"/>
        <end position="62"/>
    </location>
</feature>
<name>A0A9X3M6H7_9CORY</name>
<dbReference type="PANTHER" id="PTHR34582:SF6">
    <property type="entry name" value="UPF0702 TRANSMEMBRANE PROTEIN YCAP"/>
    <property type="match status" value="1"/>
</dbReference>
<evidence type="ECO:0000256" key="7">
    <source>
        <dbReference type="SAM" id="Phobius"/>
    </source>
</evidence>
<evidence type="ECO:0000256" key="1">
    <source>
        <dbReference type="ARBA" id="ARBA00004651"/>
    </source>
</evidence>
<feature type="transmembrane region" description="Helical" evidence="7">
    <location>
        <begin position="69"/>
        <end position="89"/>
    </location>
</feature>
<comment type="caution">
    <text evidence="9">The sequence shown here is derived from an EMBL/GenBank/DDBJ whole genome shotgun (WGS) entry which is preliminary data.</text>
</comment>
<keyword evidence="10" id="KW-1185">Reference proteome</keyword>
<keyword evidence="3" id="KW-1003">Cell membrane</keyword>
<evidence type="ECO:0000313" key="10">
    <source>
        <dbReference type="Proteomes" id="UP001146505"/>
    </source>
</evidence>
<dbReference type="InterPro" id="IPR007353">
    <property type="entry name" value="DUF421"/>
</dbReference>
<gene>
    <name evidence="9" type="ORF">L8U58_05975</name>
</gene>
<comment type="similarity">
    <text evidence="2">Belongs to the UPF0702 family.</text>
</comment>
<evidence type="ECO:0000256" key="2">
    <source>
        <dbReference type="ARBA" id="ARBA00006448"/>
    </source>
</evidence>
<organism evidence="9 10">
    <name type="scientific">Corynebacterium macclintockiae</name>
    <dbReference type="NCBI Taxonomy" id="2913501"/>
    <lineage>
        <taxon>Bacteria</taxon>
        <taxon>Bacillati</taxon>
        <taxon>Actinomycetota</taxon>
        <taxon>Actinomycetes</taxon>
        <taxon>Mycobacteriales</taxon>
        <taxon>Corynebacteriaceae</taxon>
        <taxon>Corynebacterium</taxon>
    </lineage>
</organism>
<dbReference type="AlphaFoldDB" id="A0A9X3M6H7"/>
<dbReference type="Pfam" id="PF04239">
    <property type="entry name" value="DUF421"/>
    <property type="match status" value="1"/>
</dbReference>
<evidence type="ECO:0000256" key="4">
    <source>
        <dbReference type="ARBA" id="ARBA00022692"/>
    </source>
</evidence>
<evidence type="ECO:0000259" key="8">
    <source>
        <dbReference type="Pfam" id="PF04239"/>
    </source>
</evidence>
<feature type="transmembrane region" description="Helical" evidence="7">
    <location>
        <begin position="95"/>
        <end position="115"/>
    </location>
</feature>
<dbReference type="GeneID" id="301813090"/>
<dbReference type="Proteomes" id="UP001146505">
    <property type="component" value="Unassembled WGS sequence"/>
</dbReference>
<accession>A0A9X3M6H7</accession>
<evidence type="ECO:0000256" key="3">
    <source>
        <dbReference type="ARBA" id="ARBA00022475"/>
    </source>
</evidence>
<evidence type="ECO:0000256" key="5">
    <source>
        <dbReference type="ARBA" id="ARBA00022989"/>
    </source>
</evidence>
<dbReference type="GO" id="GO:0005886">
    <property type="term" value="C:plasma membrane"/>
    <property type="evidence" value="ECO:0007669"/>
    <property type="project" value="UniProtKB-SubCell"/>
</dbReference>
<dbReference type="PANTHER" id="PTHR34582">
    <property type="entry name" value="UPF0702 TRANSMEMBRANE PROTEIN YCAP"/>
    <property type="match status" value="1"/>
</dbReference>
<keyword evidence="6 7" id="KW-0472">Membrane</keyword>
<comment type="subcellular location">
    <subcellularLocation>
        <location evidence="1">Cell membrane</location>
        <topology evidence="1">Multi-pass membrane protein</topology>
    </subcellularLocation>
</comment>
<sequence>MFGGIYGSLTTAAISAADFTPPQGWGPVLKEQLGIDLWRIPIVMVAAVGIYLTFLVAVRLFGQRILSSLGGFDAVVIFMFGAVAGRSVIGHPPSLAAGVIGLLTLMCMEALFGAVQDVVGLRRTINPQPTVLIAHGEIIESALQRYHINDVAIATAMRKAGVRDLSEVACMVLESNGSISTLRVGEQIDSSILLGVQGAERVVTPPRPNDL</sequence>
<dbReference type="EMBL" id="JAKMUV010000005">
    <property type="protein sequence ID" value="MCZ9305081.1"/>
    <property type="molecule type" value="Genomic_DNA"/>
</dbReference>
<dbReference type="InterPro" id="IPR023090">
    <property type="entry name" value="UPF0702_alpha/beta_dom_sf"/>
</dbReference>
<dbReference type="Gene3D" id="3.30.240.20">
    <property type="entry name" value="bsu07140 like domains"/>
    <property type="match status" value="1"/>
</dbReference>
<protein>
    <submittedName>
        <fullName evidence="9">DUF421 domain-containing protein</fullName>
    </submittedName>
</protein>
<keyword evidence="5 7" id="KW-1133">Transmembrane helix</keyword>
<dbReference type="RefSeq" id="WP_269954908.1">
    <property type="nucleotide sequence ID" value="NZ_JAKMUV010000005.1"/>
</dbReference>
<feature type="domain" description="YetF C-terminal" evidence="8">
    <location>
        <begin position="121"/>
        <end position="194"/>
    </location>
</feature>
<evidence type="ECO:0000313" key="9">
    <source>
        <dbReference type="EMBL" id="MCZ9305081.1"/>
    </source>
</evidence>
<keyword evidence="4 7" id="KW-0812">Transmembrane</keyword>
<proteinExistence type="inferred from homology"/>